<keyword evidence="1" id="KW-0472">Membrane</keyword>
<proteinExistence type="predicted"/>
<name>A0A0E9WJB3_ANGAN</name>
<feature type="transmembrane region" description="Helical" evidence="1">
    <location>
        <begin position="35"/>
        <end position="52"/>
    </location>
</feature>
<organism evidence="2">
    <name type="scientific">Anguilla anguilla</name>
    <name type="common">European freshwater eel</name>
    <name type="synonym">Muraena anguilla</name>
    <dbReference type="NCBI Taxonomy" id="7936"/>
    <lineage>
        <taxon>Eukaryota</taxon>
        <taxon>Metazoa</taxon>
        <taxon>Chordata</taxon>
        <taxon>Craniata</taxon>
        <taxon>Vertebrata</taxon>
        <taxon>Euteleostomi</taxon>
        <taxon>Actinopterygii</taxon>
        <taxon>Neopterygii</taxon>
        <taxon>Teleostei</taxon>
        <taxon>Anguilliformes</taxon>
        <taxon>Anguillidae</taxon>
        <taxon>Anguilla</taxon>
    </lineage>
</organism>
<reference evidence="2" key="2">
    <citation type="journal article" date="2015" name="Fish Shellfish Immunol.">
        <title>Early steps in the European eel (Anguilla anguilla)-Vibrio vulnificus interaction in the gills: Role of the RtxA13 toxin.</title>
        <authorList>
            <person name="Callol A."/>
            <person name="Pajuelo D."/>
            <person name="Ebbesson L."/>
            <person name="Teles M."/>
            <person name="MacKenzie S."/>
            <person name="Amaro C."/>
        </authorList>
    </citation>
    <scope>NUCLEOTIDE SEQUENCE</scope>
</reference>
<dbReference type="EMBL" id="GBXM01018216">
    <property type="protein sequence ID" value="JAH90361.1"/>
    <property type="molecule type" value="Transcribed_RNA"/>
</dbReference>
<keyword evidence="1" id="KW-0812">Transmembrane</keyword>
<evidence type="ECO:0000256" key="1">
    <source>
        <dbReference type="SAM" id="Phobius"/>
    </source>
</evidence>
<accession>A0A0E9WJB3</accession>
<sequence>MNICMQQYHNYNSQINFIHILTGCILLNSTDVVEYLHLTIYNVLLSIMYIFCKIMMCAGVI</sequence>
<dbReference type="AlphaFoldDB" id="A0A0E9WJB3"/>
<keyword evidence="1" id="KW-1133">Transmembrane helix</keyword>
<evidence type="ECO:0000313" key="2">
    <source>
        <dbReference type="EMBL" id="JAH90361.1"/>
    </source>
</evidence>
<protein>
    <submittedName>
        <fullName evidence="2">Uncharacterized protein</fullName>
    </submittedName>
</protein>
<reference evidence="2" key="1">
    <citation type="submission" date="2014-11" db="EMBL/GenBank/DDBJ databases">
        <authorList>
            <person name="Amaro Gonzalez C."/>
        </authorList>
    </citation>
    <scope>NUCLEOTIDE SEQUENCE</scope>
</reference>